<reference evidence="1" key="1">
    <citation type="submission" date="2022-04" db="EMBL/GenBank/DDBJ databases">
        <title>Jade perch genome.</title>
        <authorList>
            <person name="Chao B."/>
        </authorList>
    </citation>
    <scope>NUCLEOTIDE SEQUENCE</scope>
    <source>
        <strain evidence="1">CB-2022</strain>
    </source>
</reference>
<evidence type="ECO:0000313" key="1">
    <source>
        <dbReference type="EMBL" id="KAI3373948.1"/>
    </source>
</evidence>
<accession>A0ACB8X2L2</accession>
<gene>
    <name evidence="1" type="ORF">L3Q82_022518</name>
</gene>
<sequence>MSDSEATAAEGPEVAPEIQDASPAETPDSSSPITPTDNATDVAPTRKARRKPEPKPAAEAEDESTVSQGGWGYWGSWGKSILSTATATVSTVGQGLTQVIEKAETTLGIPSPTEVSAQVEEEQKEQGEASSETDRAAGEGSAGLGSAIGMLSSLTSVVQSTGKTVITGGLDALEFIGKKTMDVIAEGDPGFKKTKGLMNRNATLSQVLREAKEREELQTAEKEKEGSDSEKKAVAHYGMLFDEFQGLSHLEALEILSRDSESKVKSVLTTLSGDELVQLRGQLDLIKDSFSLVEFDDEEVDEKKDEDGSEFERELTEALEGLSVTATAERLSKACKSTCSQISDMTKPQKEEESKEVVKKTLSVEEVHAAAIRSLAELTARSIELFHKVAEMILFSNGSTEASVLSQLTVVLCKEISLLSKKFTSCLTTAGSKEKGEVLNPLITGVFLEASNSASYIQDAFQLLMPILEISHIQRRAESTKQ</sequence>
<organism evidence="1 2">
    <name type="scientific">Scortum barcoo</name>
    <name type="common">barcoo grunter</name>
    <dbReference type="NCBI Taxonomy" id="214431"/>
    <lineage>
        <taxon>Eukaryota</taxon>
        <taxon>Metazoa</taxon>
        <taxon>Chordata</taxon>
        <taxon>Craniata</taxon>
        <taxon>Vertebrata</taxon>
        <taxon>Euteleostomi</taxon>
        <taxon>Actinopterygii</taxon>
        <taxon>Neopterygii</taxon>
        <taxon>Teleostei</taxon>
        <taxon>Neoteleostei</taxon>
        <taxon>Acanthomorphata</taxon>
        <taxon>Eupercaria</taxon>
        <taxon>Centrarchiformes</taxon>
        <taxon>Terapontoidei</taxon>
        <taxon>Terapontidae</taxon>
        <taxon>Scortum</taxon>
    </lineage>
</organism>
<evidence type="ECO:0000313" key="2">
    <source>
        <dbReference type="Proteomes" id="UP000831701"/>
    </source>
</evidence>
<dbReference type="Proteomes" id="UP000831701">
    <property type="component" value="Chromosome 4"/>
</dbReference>
<dbReference type="EMBL" id="CM041534">
    <property type="protein sequence ID" value="KAI3373948.1"/>
    <property type="molecule type" value="Genomic_DNA"/>
</dbReference>
<proteinExistence type="predicted"/>
<name>A0ACB8X2L2_9TELE</name>
<keyword evidence="2" id="KW-1185">Reference proteome</keyword>
<comment type="caution">
    <text evidence="1">The sequence shown here is derived from an EMBL/GenBank/DDBJ whole genome shotgun (WGS) entry which is preliminary data.</text>
</comment>
<protein>
    <submittedName>
        <fullName evidence="1">Uncharacterized protein</fullName>
    </submittedName>
</protein>